<accession>A0A2K2U7T7</accession>
<protein>
    <submittedName>
        <fullName evidence="1">Type I-C CRISPR-associated protein Cas8c/Csd1</fullName>
    </submittedName>
</protein>
<proteinExistence type="predicted"/>
<dbReference type="AlphaFoldDB" id="A0A2K2U7T7"/>
<comment type="caution">
    <text evidence="1">The sequence shown here is derived from an EMBL/GenBank/DDBJ whole genome shotgun (WGS) entry which is preliminary data.</text>
</comment>
<gene>
    <name evidence="1" type="primary">cas8c</name>
    <name evidence="1" type="ORF">C2L80_01475</name>
</gene>
<name>A0A2K2U7T7_9ACTN</name>
<sequence length="592" mass="65464">MILQALADYYEYLVVEHPDRVARPGWCSRQVAFMLELSLQGRLVGIIPAEEKRGWTRTVPEQAKRTVGIAANLLCDNATYLLGIDAKGKPERARQCFEAARERHLAFLADVDSPAAAAVRGFFETWDPATAVDDPVVAAAGEALLAGGNLVFRVSGREALEDPAIAGAWDRAYLQPSDDAAIMTCLVSGEKAPIARLHPSIKGVMGSQAMGASLVGFNARAFESYGHDEEQGLNAPVSERATFAYATALNYLLSDRKHHVRLGDTTVVYWADKNDDACAELTYDFFDARPHGPASAEGAESDPDQLIEEVMTKLACGLPIKGVDLDANFFVLGLAPNAARLSVRFFQRSTFGDVLDNLRRHYDRLDVARAPYEKKYLTPYRLLAETENPNSKQKPATSVLGGALMRSILGDLPYPEALYENAILRVRATQDNDERHTRKVTRGRAAIVKAYLLKNKGRSEEEVTVSLNEGRTDAPYVLGRLFSVLESIQEAASPGVNATIKNKYYDSASATPSVVFPLVIKLSDRHLEKLGRDGKGLAIHYERMRGELLDRIDAFPKRLTLEEQGDFILGYHHQTQKRYEKKDQDAHQNQEA</sequence>
<keyword evidence="2" id="KW-1185">Reference proteome</keyword>
<dbReference type="RefSeq" id="WP_092196989.1">
    <property type="nucleotide sequence ID" value="NZ_PPEL01000003.1"/>
</dbReference>
<reference evidence="1 2" key="1">
    <citation type="journal article" date="2018" name="Int. J. Syst. Evol. Microbiol.">
        <title>Rubneribacter badeniensis gen. nov., sp. nov. and Enteroscipio rubneri gen. nov., sp. nov., new members of the Eggerthellaceae isolated from human faeces.</title>
        <authorList>
            <person name="Danylec N."/>
            <person name="Gobl A."/>
            <person name="Stoll D.A."/>
            <person name="Hetzer B."/>
            <person name="Kulling S.E."/>
            <person name="Huch M."/>
        </authorList>
    </citation>
    <scope>NUCLEOTIDE SEQUENCE [LARGE SCALE GENOMIC DNA]</scope>
    <source>
        <strain evidence="1 2">ResAG-85</strain>
    </source>
</reference>
<evidence type="ECO:0000313" key="2">
    <source>
        <dbReference type="Proteomes" id="UP000236488"/>
    </source>
</evidence>
<dbReference type="CDD" id="cd09757">
    <property type="entry name" value="Cas8c_I-C"/>
    <property type="match status" value="1"/>
</dbReference>
<dbReference type="Proteomes" id="UP000236488">
    <property type="component" value="Unassembled WGS sequence"/>
</dbReference>
<evidence type="ECO:0000313" key="1">
    <source>
        <dbReference type="EMBL" id="PNV66393.1"/>
    </source>
</evidence>
<dbReference type="EMBL" id="PPEL01000003">
    <property type="protein sequence ID" value="PNV66393.1"/>
    <property type="molecule type" value="Genomic_DNA"/>
</dbReference>
<dbReference type="Pfam" id="PF09709">
    <property type="entry name" value="Cas_Csd1"/>
    <property type="match status" value="1"/>
</dbReference>
<dbReference type="NCBIfam" id="TIGR01863">
    <property type="entry name" value="cas_Csd1"/>
    <property type="match status" value="1"/>
</dbReference>
<organism evidence="1 2">
    <name type="scientific">Rubneribacter badeniensis</name>
    <dbReference type="NCBI Taxonomy" id="2070688"/>
    <lineage>
        <taxon>Bacteria</taxon>
        <taxon>Bacillati</taxon>
        <taxon>Actinomycetota</taxon>
        <taxon>Coriobacteriia</taxon>
        <taxon>Eggerthellales</taxon>
        <taxon>Eggerthellaceae</taxon>
        <taxon>Rubneribacter</taxon>
    </lineage>
</organism>
<dbReference type="InterPro" id="IPR010144">
    <property type="entry name" value="CRISPR-assoc_prot_Csd1-typ"/>
</dbReference>